<protein>
    <recommendedName>
        <fullName evidence="11">ATP-dependent DNA helicase</fullName>
        <ecNumber evidence="11">5.6.2.4</ecNumber>
    </recommendedName>
</protein>
<keyword evidence="11" id="KW-0539">Nucleus</keyword>
<feature type="domain" description="Helicase C-terminal" evidence="15">
    <location>
        <begin position="300"/>
        <end position="459"/>
    </location>
</feature>
<accession>A0A368GQQ1</accession>
<feature type="region of interest" description="Disordered" evidence="13">
    <location>
        <begin position="575"/>
        <end position="603"/>
    </location>
</feature>
<evidence type="ECO:0000259" key="14">
    <source>
        <dbReference type="PROSITE" id="PS51192"/>
    </source>
</evidence>
<evidence type="ECO:0000256" key="10">
    <source>
        <dbReference type="ARBA" id="ARBA00049360"/>
    </source>
</evidence>
<dbReference type="GO" id="GO:0005524">
    <property type="term" value="F:ATP binding"/>
    <property type="evidence" value="ECO:0007669"/>
    <property type="project" value="UniProtKB-KW"/>
</dbReference>
<dbReference type="GO" id="GO:0003677">
    <property type="term" value="F:DNA binding"/>
    <property type="evidence" value="ECO:0007669"/>
    <property type="project" value="UniProtKB-KW"/>
</dbReference>
<evidence type="ECO:0000256" key="2">
    <source>
        <dbReference type="ARBA" id="ARBA00022723"/>
    </source>
</evidence>
<feature type="coiled-coil region" evidence="12">
    <location>
        <begin position="17"/>
        <end position="51"/>
    </location>
</feature>
<dbReference type="SUPFAM" id="SSF52540">
    <property type="entry name" value="P-loop containing nucleoside triphosphate hydrolases"/>
    <property type="match status" value="1"/>
</dbReference>
<keyword evidence="12" id="KW-0175">Coiled coil</keyword>
<dbReference type="GO" id="GO:0043138">
    <property type="term" value="F:3'-5' DNA helicase activity"/>
    <property type="evidence" value="ECO:0007669"/>
    <property type="project" value="UniProtKB-EC"/>
</dbReference>
<dbReference type="GO" id="GO:0000724">
    <property type="term" value="P:double-strand break repair via homologous recombination"/>
    <property type="evidence" value="ECO:0007669"/>
    <property type="project" value="TreeGrafter"/>
</dbReference>
<sequence length="603" mass="68094">MPNDSENGFTSRESMELAEIIEEIEFNRRKITELIERNEELEQRKAEIEFALEIRHAEKAEKIASTKFDETFTWSEEVDSILKEVFHLPSFRPLQREVINAIMSNIDTLVVMSTGAGKSLCYQLPAVAMKGLVVVISPLISLIEDQLAALRKLGIEGAALNQSTPKEDAKRIDTQVTQKNSPLRLLYITPEKLAKSKRLMNKLEKSAEIGTLKAFAIDEVHCCSQWGHDFRPDYKFLNILKRQFPNVPLLGLTATATANVLSDVKNMLDIPDAVVFKAGFNRTNLHYEVLPKPDAEFGNELARLIKNRFPDQSGIVYCFSRKDCEEVATQLRGYGVRAAFYHADMDSARRTSVHEKWVSGKYNVIVATVAFGMGIDKPDVRYVIHHALPKSVENYFQESGRAGRDGLPAVCILYFRIADMFRQSTMVCTEKTGIRNLFSIVRYASTPGECRRKHLADHFEEKWRSELCPKACDVCANPSEVVEVDISSILRLMLKIIHEQKSSDRGSNRITGAKLVELTCKQRAGSKALVEAALCHALLNGYLKQDFHFTPYAIHSYIVSGPKGERVKQSQVMMKCKPSDRDATPKPAKKRKLDADDDFIVLE</sequence>
<dbReference type="SMART" id="SM00487">
    <property type="entry name" value="DEXDc"/>
    <property type="match status" value="1"/>
</dbReference>
<dbReference type="EMBL" id="JOJR01000097">
    <property type="protein sequence ID" value="RCN45619.1"/>
    <property type="molecule type" value="Genomic_DNA"/>
</dbReference>
<dbReference type="InterPro" id="IPR004589">
    <property type="entry name" value="DNA_helicase_ATP-dep_RecQ"/>
</dbReference>
<name>A0A368GQQ1_ANCCA</name>
<evidence type="ECO:0000313" key="16">
    <source>
        <dbReference type="EMBL" id="RCN45619.1"/>
    </source>
</evidence>
<dbReference type="CDD" id="cd18794">
    <property type="entry name" value="SF2_C_RecQ"/>
    <property type="match status" value="1"/>
</dbReference>
<dbReference type="InterPro" id="IPR011545">
    <property type="entry name" value="DEAD/DEAH_box_helicase_dom"/>
</dbReference>
<evidence type="ECO:0000313" key="17">
    <source>
        <dbReference type="Proteomes" id="UP000252519"/>
    </source>
</evidence>
<dbReference type="Gene3D" id="3.40.50.300">
    <property type="entry name" value="P-loop containing nucleotide triphosphate hydrolases"/>
    <property type="match status" value="2"/>
</dbReference>
<keyword evidence="7" id="KW-0238">DNA-binding</keyword>
<dbReference type="GO" id="GO:0046872">
    <property type="term" value="F:metal ion binding"/>
    <property type="evidence" value="ECO:0007669"/>
    <property type="project" value="UniProtKB-KW"/>
</dbReference>
<dbReference type="Pfam" id="PF16124">
    <property type="entry name" value="RecQ_Zn_bind"/>
    <property type="match status" value="1"/>
</dbReference>
<dbReference type="STRING" id="29170.A0A368GQQ1"/>
<evidence type="ECO:0000256" key="9">
    <source>
        <dbReference type="ARBA" id="ARBA00034617"/>
    </source>
</evidence>
<dbReference type="FunFam" id="3.40.50.300:FF:001544">
    <property type="entry name" value="ATP-dependent DNA helicase"/>
    <property type="match status" value="1"/>
</dbReference>
<dbReference type="CDD" id="cd18015">
    <property type="entry name" value="DEXHc_RecQ1"/>
    <property type="match status" value="1"/>
</dbReference>
<comment type="caution">
    <text evidence="16">The sequence shown here is derived from an EMBL/GenBank/DDBJ whole genome shotgun (WGS) entry which is preliminary data.</text>
</comment>
<keyword evidence="17" id="KW-1185">Reference proteome</keyword>
<dbReference type="PANTHER" id="PTHR13710">
    <property type="entry name" value="DNA HELICASE RECQ FAMILY MEMBER"/>
    <property type="match status" value="1"/>
</dbReference>
<dbReference type="SMART" id="SM00490">
    <property type="entry name" value="HELICc"/>
    <property type="match status" value="1"/>
</dbReference>
<evidence type="ECO:0000256" key="6">
    <source>
        <dbReference type="ARBA" id="ARBA00022840"/>
    </source>
</evidence>
<dbReference type="GO" id="GO:0005737">
    <property type="term" value="C:cytoplasm"/>
    <property type="evidence" value="ECO:0007669"/>
    <property type="project" value="TreeGrafter"/>
</dbReference>
<organism evidence="16 17">
    <name type="scientific">Ancylostoma caninum</name>
    <name type="common">Dog hookworm</name>
    <dbReference type="NCBI Taxonomy" id="29170"/>
    <lineage>
        <taxon>Eukaryota</taxon>
        <taxon>Metazoa</taxon>
        <taxon>Ecdysozoa</taxon>
        <taxon>Nematoda</taxon>
        <taxon>Chromadorea</taxon>
        <taxon>Rhabditida</taxon>
        <taxon>Rhabditina</taxon>
        <taxon>Rhabditomorpha</taxon>
        <taxon>Strongyloidea</taxon>
        <taxon>Ancylostomatidae</taxon>
        <taxon>Ancylostomatinae</taxon>
        <taxon>Ancylostoma</taxon>
    </lineage>
</organism>
<keyword evidence="2" id="KW-0479">Metal-binding</keyword>
<evidence type="ECO:0000256" key="3">
    <source>
        <dbReference type="ARBA" id="ARBA00022741"/>
    </source>
</evidence>
<dbReference type="GO" id="GO:0016887">
    <property type="term" value="F:ATP hydrolysis activity"/>
    <property type="evidence" value="ECO:0007669"/>
    <property type="project" value="RHEA"/>
</dbReference>
<keyword evidence="5 11" id="KW-0347">Helicase</keyword>
<gene>
    <name evidence="16" type="ORF">ANCCAN_08357</name>
</gene>
<reference evidence="16 17" key="1">
    <citation type="submission" date="2014-10" db="EMBL/GenBank/DDBJ databases">
        <title>Draft genome of the hookworm Ancylostoma caninum.</title>
        <authorList>
            <person name="Mitreva M."/>
        </authorList>
    </citation>
    <scope>NUCLEOTIDE SEQUENCE [LARGE SCALE GENOMIC DNA]</scope>
    <source>
        <strain evidence="16 17">Baltimore</strain>
    </source>
</reference>
<dbReference type="GO" id="GO:0005694">
    <property type="term" value="C:chromosome"/>
    <property type="evidence" value="ECO:0007669"/>
    <property type="project" value="TreeGrafter"/>
</dbReference>
<dbReference type="InterPro" id="IPR036388">
    <property type="entry name" value="WH-like_DNA-bd_sf"/>
</dbReference>
<dbReference type="GO" id="GO:0009378">
    <property type="term" value="F:four-way junction helicase activity"/>
    <property type="evidence" value="ECO:0007669"/>
    <property type="project" value="TreeGrafter"/>
</dbReference>
<dbReference type="InterPro" id="IPR014001">
    <property type="entry name" value="Helicase_ATP-bd"/>
</dbReference>
<dbReference type="PANTHER" id="PTHR13710:SF105">
    <property type="entry name" value="ATP-DEPENDENT DNA HELICASE Q1"/>
    <property type="match status" value="1"/>
</dbReference>
<keyword evidence="4 11" id="KW-0378">Hydrolase</keyword>
<dbReference type="Proteomes" id="UP000252519">
    <property type="component" value="Unassembled WGS sequence"/>
</dbReference>
<evidence type="ECO:0000256" key="8">
    <source>
        <dbReference type="ARBA" id="ARBA00023235"/>
    </source>
</evidence>
<dbReference type="InterPro" id="IPR027417">
    <property type="entry name" value="P-loop_NTPase"/>
</dbReference>
<evidence type="ECO:0000256" key="11">
    <source>
        <dbReference type="RuleBase" id="RU364117"/>
    </source>
</evidence>
<keyword evidence="8" id="KW-0413">Isomerase</keyword>
<keyword evidence="6 11" id="KW-0067">ATP-binding</keyword>
<dbReference type="FunFam" id="3.40.50.300:FF:001975">
    <property type="entry name" value="ATP-dependent DNA helicase"/>
    <property type="match status" value="1"/>
</dbReference>
<evidence type="ECO:0000256" key="4">
    <source>
        <dbReference type="ARBA" id="ARBA00022801"/>
    </source>
</evidence>
<dbReference type="NCBIfam" id="TIGR00614">
    <property type="entry name" value="recQ_fam"/>
    <property type="match status" value="1"/>
</dbReference>
<comment type="similarity">
    <text evidence="1 11">Belongs to the helicase family. RecQ subfamily.</text>
</comment>
<comment type="catalytic activity">
    <reaction evidence="10 11">
        <text>ATP + H2O = ADP + phosphate + H(+)</text>
        <dbReference type="Rhea" id="RHEA:13065"/>
        <dbReference type="ChEBI" id="CHEBI:15377"/>
        <dbReference type="ChEBI" id="CHEBI:15378"/>
        <dbReference type="ChEBI" id="CHEBI:30616"/>
        <dbReference type="ChEBI" id="CHEBI:43474"/>
        <dbReference type="ChEBI" id="CHEBI:456216"/>
    </reaction>
</comment>
<dbReference type="PROSITE" id="PS51194">
    <property type="entry name" value="HELICASE_CTER"/>
    <property type="match status" value="1"/>
</dbReference>
<dbReference type="Gene3D" id="1.10.10.10">
    <property type="entry name" value="Winged helix-like DNA-binding domain superfamily/Winged helix DNA-binding domain"/>
    <property type="match status" value="1"/>
</dbReference>
<dbReference type="OrthoDB" id="10261556at2759"/>
<evidence type="ECO:0000256" key="7">
    <source>
        <dbReference type="ARBA" id="ARBA00023125"/>
    </source>
</evidence>
<dbReference type="Pfam" id="PF00271">
    <property type="entry name" value="Helicase_C"/>
    <property type="match status" value="1"/>
</dbReference>
<dbReference type="Pfam" id="PF00270">
    <property type="entry name" value="DEAD"/>
    <property type="match status" value="1"/>
</dbReference>
<comment type="subcellular location">
    <subcellularLocation>
        <location evidence="11">Nucleus</location>
    </subcellularLocation>
</comment>
<evidence type="ECO:0000259" key="15">
    <source>
        <dbReference type="PROSITE" id="PS51194"/>
    </source>
</evidence>
<evidence type="ECO:0000256" key="1">
    <source>
        <dbReference type="ARBA" id="ARBA00005446"/>
    </source>
</evidence>
<dbReference type="InterPro" id="IPR001650">
    <property type="entry name" value="Helicase_C-like"/>
</dbReference>
<dbReference type="AlphaFoldDB" id="A0A368GQQ1"/>
<evidence type="ECO:0000256" key="5">
    <source>
        <dbReference type="ARBA" id="ARBA00022806"/>
    </source>
</evidence>
<dbReference type="EC" id="5.6.2.4" evidence="11"/>
<comment type="catalytic activity">
    <reaction evidence="9 11">
        <text>Couples ATP hydrolysis with the unwinding of duplex DNA by translocating in the 3'-5' direction.</text>
        <dbReference type="EC" id="5.6.2.4"/>
    </reaction>
</comment>
<dbReference type="InterPro" id="IPR032284">
    <property type="entry name" value="RecQ_Zn-bd"/>
</dbReference>
<dbReference type="GO" id="GO:0005634">
    <property type="term" value="C:nucleus"/>
    <property type="evidence" value="ECO:0007669"/>
    <property type="project" value="UniProtKB-SubCell"/>
</dbReference>
<proteinExistence type="inferred from homology"/>
<dbReference type="PROSITE" id="PS51192">
    <property type="entry name" value="HELICASE_ATP_BIND_1"/>
    <property type="match status" value="1"/>
</dbReference>
<feature type="domain" description="Helicase ATP-binding" evidence="14">
    <location>
        <begin position="99"/>
        <end position="274"/>
    </location>
</feature>
<evidence type="ECO:0000256" key="13">
    <source>
        <dbReference type="SAM" id="MobiDB-lite"/>
    </source>
</evidence>
<keyword evidence="3 11" id="KW-0547">Nucleotide-binding</keyword>
<evidence type="ECO:0000256" key="12">
    <source>
        <dbReference type="SAM" id="Coils"/>
    </source>
</evidence>